<evidence type="ECO:0000259" key="6">
    <source>
        <dbReference type="PROSITE" id="PS51352"/>
    </source>
</evidence>
<dbReference type="PANTHER" id="PTHR12151:SF25">
    <property type="entry name" value="LINALOOL DEHYDRATASE_ISOMERASE DOMAIN-CONTAINING PROTEIN"/>
    <property type="match status" value="1"/>
</dbReference>
<evidence type="ECO:0000256" key="2">
    <source>
        <dbReference type="ARBA" id="ARBA00023008"/>
    </source>
</evidence>
<keyword evidence="4" id="KW-1015">Disulfide bond</keyword>
<dbReference type="KEGG" id="apel:CA267_008710"/>
<dbReference type="EMBL" id="CP052766">
    <property type="protein sequence ID" value="QJR80854.1"/>
    <property type="molecule type" value="Genomic_DNA"/>
</dbReference>
<dbReference type="InterPro" id="IPR003782">
    <property type="entry name" value="SCO1/SenC"/>
</dbReference>
<dbReference type="PANTHER" id="PTHR12151">
    <property type="entry name" value="ELECTRON TRANSPORT PROTIN SCO1/SENC FAMILY MEMBER"/>
    <property type="match status" value="1"/>
</dbReference>
<dbReference type="InterPro" id="IPR013766">
    <property type="entry name" value="Thioredoxin_domain"/>
</dbReference>
<keyword evidence="5" id="KW-0472">Membrane</keyword>
<feature type="transmembrane region" description="Helical" evidence="5">
    <location>
        <begin position="7"/>
        <end position="26"/>
    </location>
</feature>
<evidence type="ECO:0000313" key="7">
    <source>
        <dbReference type="EMBL" id="QJR80854.1"/>
    </source>
</evidence>
<feature type="binding site" evidence="3">
    <location>
        <position position="171"/>
    </location>
    <ligand>
        <name>Cu cation</name>
        <dbReference type="ChEBI" id="CHEBI:23378"/>
    </ligand>
</feature>
<evidence type="ECO:0000256" key="5">
    <source>
        <dbReference type="SAM" id="Phobius"/>
    </source>
</evidence>
<feature type="disulfide bond" description="Redox-active" evidence="4">
    <location>
        <begin position="80"/>
        <end position="84"/>
    </location>
</feature>
<name>A0A6M4MCC6_9ALTE</name>
<reference evidence="7 8" key="2">
    <citation type="submission" date="2020-04" db="EMBL/GenBank/DDBJ databases">
        <title>Complete genome sequence of Alteromonas pelagimontana 5.12T.</title>
        <authorList>
            <person name="Sinha R.K."/>
            <person name="Krishnan K.P."/>
            <person name="Kurian J.P."/>
        </authorList>
    </citation>
    <scope>NUCLEOTIDE SEQUENCE [LARGE SCALE GENOMIC DNA]</scope>
    <source>
        <strain evidence="7 8">5.12</strain>
    </source>
</reference>
<keyword evidence="3" id="KW-0479">Metal-binding</keyword>
<dbReference type="FunFam" id="3.40.30.10:FF:000013">
    <property type="entry name" value="Blast:Protein SCO1 homolog, mitochondrial"/>
    <property type="match status" value="1"/>
</dbReference>
<organism evidence="7 8">
    <name type="scientific">Alteromonas pelagimontana</name>
    <dbReference type="NCBI Taxonomy" id="1858656"/>
    <lineage>
        <taxon>Bacteria</taxon>
        <taxon>Pseudomonadati</taxon>
        <taxon>Pseudomonadota</taxon>
        <taxon>Gammaproteobacteria</taxon>
        <taxon>Alteromonadales</taxon>
        <taxon>Alteromonadaceae</taxon>
        <taxon>Alteromonas/Salinimonas group</taxon>
        <taxon>Alteromonas</taxon>
    </lineage>
</organism>
<protein>
    <submittedName>
        <fullName evidence="7">SCO family protein</fullName>
    </submittedName>
</protein>
<gene>
    <name evidence="7" type="ORF">CA267_008710</name>
</gene>
<feature type="binding site" evidence="3">
    <location>
        <position position="84"/>
    </location>
    <ligand>
        <name>Cu cation</name>
        <dbReference type="ChEBI" id="CHEBI:23378"/>
    </ligand>
</feature>
<accession>A0A6M4MCC6</accession>
<keyword evidence="8" id="KW-1185">Reference proteome</keyword>
<dbReference type="RefSeq" id="WP_075607848.1">
    <property type="nucleotide sequence ID" value="NZ_CP052766.1"/>
</dbReference>
<dbReference type="OrthoDB" id="9790194at2"/>
<dbReference type="AlphaFoldDB" id="A0A6M4MCC6"/>
<dbReference type="Gene3D" id="3.40.30.10">
    <property type="entry name" value="Glutaredoxin"/>
    <property type="match status" value="1"/>
</dbReference>
<dbReference type="Proteomes" id="UP000219285">
    <property type="component" value="Chromosome"/>
</dbReference>
<dbReference type="InterPro" id="IPR036249">
    <property type="entry name" value="Thioredoxin-like_sf"/>
</dbReference>
<dbReference type="PROSITE" id="PS51352">
    <property type="entry name" value="THIOREDOXIN_2"/>
    <property type="match status" value="1"/>
</dbReference>
<sequence>MNQRAVAGIAAAVALVIGIIGAIYIAPPNVTDPSDTEYLQRYPEPRRLSDFTLTDHKGQPFTSANLKGKWTLAFMGYTYCPDICPTTLANLNQIYPELAAIKSDSPVQVLFISVDPKRDSSERLGEYIGFFSPDFIAATGNHDQLFPLVRSMGMMYAIAESTENSDYLVDHSASIVLIDPTAKVIGRFKPVLEPGKMAVSDAQQILADMPKIMKTG</sequence>
<evidence type="ECO:0000256" key="3">
    <source>
        <dbReference type="PIRSR" id="PIRSR603782-1"/>
    </source>
</evidence>
<evidence type="ECO:0000256" key="1">
    <source>
        <dbReference type="ARBA" id="ARBA00010996"/>
    </source>
</evidence>
<keyword evidence="5" id="KW-0812">Transmembrane</keyword>
<reference evidence="8" key="1">
    <citation type="submission" date="2014-12" db="EMBL/GenBank/DDBJ databases">
        <title>Complete genome sequence of a multi-drug resistant Klebsiella pneumoniae.</title>
        <authorList>
            <person name="Hua X."/>
            <person name="Chen Q."/>
            <person name="Li X."/>
            <person name="Feng Y."/>
            <person name="Ruan Z."/>
            <person name="Yu Y."/>
        </authorList>
    </citation>
    <scope>NUCLEOTIDE SEQUENCE [LARGE SCALE GENOMIC DNA]</scope>
    <source>
        <strain evidence="8">5.12</strain>
    </source>
</reference>
<dbReference type="SUPFAM" id="SSF52833">
    <property type="entry name" value="Thioredoxin-like"/>
    <property type="match status" value="1"/>
</dbReference>
<feature type="binding site" evidence="3">
    <location>
        <position position="80"/>
    </location>
    <ligand>
        <name>Cu cation</name>
        <dbReference type="ChEBI" id="CHEBI:23378"/>
    </ligand>
</feature>
<dbReference type="CDD" id="cd02968">
    <property type="entry name" value="SCO"/>
    <property type="match status" value="1"/>
</dbReference>
<comment type="similarity">
    <text evidence="1">Belongs to the SCO1/2 family.</text>
</comment>
<evidence type="ECO:0000256" key="4">
    <source>
        <dbReference type="PIRSR" id="PIRSR603782-2"/>
    </source>
</evidence>
<keyword evidence="2 3" id="KW-0186">Copper</keyword>
<keyword evidence="5" id="KW-1133">Transmembrane helix</keyword>
<evidence type="ECO:0000313" key="8">
    <source>
        <dbReference type="Proteomes" id="UP000219285"/>
    </source>
</evidence>
<proteinExistence type="inferred from homology"/>
<feature type="domain" description="Thioredoxin" evidence="6">
    <location>
        <begin position="42"/>
        <end position="211"/>
    </location>
</feature>
<dbReference type="Pfam" id="PF02630">
    <property type="entry name" value="SCO1-SenC"/>
    <property type="match status" value="1"/>
</dbReference>
<dbReference type="GO" id="GO:0046872">
    <property type="term" value="F:metal ion binding"/>
    <property type="evidence" value="ECO:0007669"/>
    <property type="project" value="UniProtKB-KW"/>
</dbReference>